<dbReference type="HOGENOM" id="CLU_047530_1_1_3"/>
<dbReference type="KEGG" id="csn:Cyast_0874"/>
<accession>K9YIR5</accession>
<name>K9YIR5_CYASC</name>
<sequence>MLKLFTDQKNVEVDYNQLRQEELDRISVLLQEKRQSQGWDIESVSNKIHITKNVLRAIENADLYRLPEPVFIKELLKKYSDFLEINIEENIDNFPIKKNKKYKNKSSYKSIINPLNLNINFNSKYLYIIYIALLFFSVKSLNEMLQPTPFTTQDSIENQNLNSQSEESTITDNPQTPSQNETENSTIPVVEENISHPEQLKVNLKAQDDSWVRVIIDGDTEFEGILTKGTEREWVAKREFTIRAGNAGGLLISVNEETPKQIGQLGQVEEITLNL</sequence>
<dbReference type="InterPro" id="IPR025194">
    <property type="entry name" value="RodZ-like_C"/>
</dbReference>
<dbReference type="GO" id="GO:0003677">
    <property type="term" value="F:DNA binding"/>
    <property type="evidence" value="ECO:0007669"/>
    <property type="project" value="InterPro"/>
</dbReference>
<dbReference type="Pfam" id="PF13413">
    <property type="entry name" value="HTH_25"/>
    <property type="match status" value="1"/>
</dbReference>
<dbReference type="Pfam" id="PF13464">
    <property type="entry name" value="RodZ_C"/>
    <property type="match status" value="1"/>
</dbReference>
<dbReference type="BioCyc" id="CSTA292563:G1353-881-MONOMER"/>
<organism evidence="3 4">
    <name type="scientific">Cyanobacterium stanieri (strain ATCC 29140 / PCC 7202)</name>
    <dbReference type="NCBI Taxonomy" id="292563"/>
    <lineage>
        <taxon>Bacteria</taxon>
        <taxon>Bacillati</taxon>
        <taxon>Cyanobacteriota</taxon>
        <taxon>Cyanophyceae</taxon>
        <taxon>Oscillatoriophycideae</taxon>
        <taxon>Chroococcales</taxon>
        <taxon>Geminocystaceae</taxon>
        <taxon>Cyanobacterium</taxon>
    </lineage>
</organism>
<dbReference type="InterPro" id="IPR010982">
    <property type="entry name" value="Lambda_DNA-bd_dom_sf"/>
</dbReference>
<proteinExistence type="predicted"/>
<gene>
    <name evidence="3" type="ordered locus">Cyast_0874</name>
</gene>
<dbReference type="Proteomes" id="UP000010483">
    <property type="component" value="Chromosome"/>
</dbReference>
<dbReference type="AlphaFoldDB" id="K9YIR5"/>
<protein>
    <recommendedName>
        <fullName evidence="2">Cytoskeleton protein RodZ-like C-terminal domain-containing protein</fullName>
    </recommendedName>
</protein>
<keyword evidence="4" id="KW-1185">Reference proteome</keyword>
<evidence type="ECO:0000313" key="3">
    <source>
        <dbReference type="EMBL" id="AFZ46846.1"/>
    </source>
</evidence>
<dbReference type="InterPro" id="IPR050400">
    <property type="entry name" value="Bact_Cytoskel_RodZ"/>
</dbReference>
<evidence type="ECO:0000256" key="1">
    <source>
        <dbReference type="SAM" id="MobiDB-lite"/>
    </source>
</evidence>
<dbReference type="PANTHER" id="PTHR34475">
    <property type="match status" value="1"/>
</dbReference>
<evidence type="ECO:0000313" key="4">
    <source>
        <dbReference type="Proteomes" id="UP000010483"/>
    </source>
</evidence>
<dbReference type="EMBL" id="CP003940">
    <property type="protein sequence ID" value="AFZ46846.1"/>
    <property type="molecule type" value="Genomic_DNA"/>
</dbReference>
<dbReference type="PANTHER" id="PTHR34475:SF1">
    <property type="entry name" value="CYTOSKELETON PROTEIN RODZ"/>
    <property type="match status" value="1"/>
</dbReference>
<dbReference type="Gene3D" id="1.10.260.40">
    <property type="entry name" value="lambda repressor-like DNA-binding domains"/>
    <property type="match status" value="1"/>
</dbReference>
<dbReference type="STRING" id="292563.Cyast_0874"/>
<reference evidence="4" key="1">
    <citation type="journal article" date="2013" name="Proc. Natl. Acad. Sci. U.S.A.">
        <title>Improving the coverage of the cyanobacterial phylum using diversity-driven genome sequencing.</title>
        <authorList>
            <person name="Shih P.M."/>
            <person name="Wu D."/>
            <person name="Latifi A."/>
            <person name="Axen S.D."/>
            <person name="Fewer D.P."/>
            <person name="Talla E."/>
            <person name="Calteau A."/>
            <person name="Cai F."/>
            <person name="Tandeau de Marsac N."/>
            <person name="Rippka R."/>
            <person name="Herdman M."/>
            <person name="Sivonen K."/>
            <person name="Coursin T."/>
            <person name="Laurent T."/>
            <person name="Goodwin L."/>
            <person name="Nolan M."/>
            <person name="Davenport K.W."/>
            <person name="Han C.S."/>
            <person name="Rubin E.M."/>
            <person name="Eisen J.A."/>
            <person name="Woyke T."/>
            <person name="Gugger M."/>
            <person name="Kerfeld C.A."/>
        </authorList>
    </citation>
    <scope>NUCLEOTIDE SEQUENCE [LARGE SCALE GENOMIC DNA]</scope>
    <source>
        <strain evidence="4">ATCC 29140 / PCC 7202</strain>
    </source>
</reference>
<feature type="region of interest" description="Disordered" evidence="1">
    <location>
        <begin position="160"/>
        <end position="184"/>
    </location>
</feature>
<evidence type="ECO:0000259" key="2">
    <source>
        <dbReference type="Pfam" id="PF13464"/>
    </source>
</evidence>
<feature type="domain" description="Cytoskeleton protein RodZ-like C-terminal" evidence="2">
    <location>
        <begin position="204"/>
        <end position="272"/>
    </location>
</feature>
<dbReference type="eggNOG" id="COG1426">
    <property type="taxonomic scope" value="Bacteria"/>
</dbReference>